<dbReference type="CDD" id="cd00377">
    <property type="entry name" value="ICL_PEPM"/>
    <property type="match status" value="1"/>
</dbReference>
<dbReference type="PANTHER" id="PTHR42905">
    <property type="entry name" value="PHOSPHOENOLPYRUVATE CARBOXYLASE"/>
    <property type="match status" value="1"/>
</dbReference>
<keyword evidence="1" id="KW-0456">Lyase</keyword>
<dbReference type="InterPro" id="IPR040442">
    <property type="entry name" value="Pyrv_kinase-like_dom_sf"/>
</dbReference>
<protein>
    <submittedName>
        <fullName evidence="1">2-methylisocitrate lyase-like PEP mutase family enzyme</fullName>
    </submittedName>
</protein>
<dbReference type="RefSeq" id="WP_133572408.1">
    <property type="nucleotide sequence ID" value="NZ_SNYR01000002.1"/>
</dbReference>
<proteinExistence type="predicted"/>
<dbReference type="PANTHER" id="PTHR42905:SF16">
    <property type="entry name" value="CARBOXYPHOSPHONOENOLPYRUVATE PHOSPHONOMUTASE-LIKE PROTEIN (AFU_ORTHOLOGUE AFUA_5G07230)"/>
    <property type="match status" value="1"/>
</dbReference>
<dbReference type="AlphaFoldDB" id="A0A4R6VNG8"/>
<dbReference type="EMBL" id="SNYR01000002">
    <property type="protein sequence ID" value="TDQ63746.1"/>
    <property type="molecule type" value="Genomic_DNA"/>
</dbReference>
<organism evidence="1 2">
    <name type="scientific">Maritalea mobilis</name>
    <dbReference type="NCBI Taxonomy" id="483324"/>
    <lineage>
        <taxon>Bacteria</taxon>
        <taxon>Pseudomonadati</taxon>
        <taxon>Pseudomonadota</taxon>
        <taxon>Alphaproteobacteria</taxon>
        <taxon>Hyphomicrobiales</taxon>
        <taxon>Devosiaceae</taxon>
        <taxon>Maritalea</taxon>
    </lineage>
</organism>
<evidence type="ECO:0000313" key="1">
    <source>
        <dbReference type="EMBL" id="TDQ63746.1"/>
    </source>
</evidence>
<comment type="caution">
    <text evidence="1">The sequence shown here is derived from an EMBL/GenBank/DDBJ whole genome shotgun (WGS) entry which is preliminary data.</text>
</comment>
<dbReference type="Pfam" id="PF13714">
    <property type="entry name" value="PEP_mutase"/>
    <property type="match status" value="1"/>
</dbReference>
<dbReference type="InterPro" id="IPR015813">
    <property type="entry name" value="Pyrv/PenolPyrv_kinase-like_dom"/>
</dbReference>
<keyword evidence="2" id="KW-1185">Reference proteome</keyword>
<dbReference type="Gene3D" id="3.20.20.60">
    <property type="entry name" value="Phosphoenolpyruvate-binding domains"/>
    <property type="match status" value="1"/>
</dbReference>
<dbReference type="Proteomes" id="UP000295391">
    <property type="component" value="Unassembled WGS sequence"/>
</dbReference>
<dbReference type="InterPro" id="IPR039556">
    <property type="entry name" value="ICL/PEPM"/>
</dbReference>
<sequence length="286" mass="30230">MSDQSVAQQKAKAQKFADLHQKGPFILANVWDAGTAQMMAALGAEALATSSAAHAFTLGRPDGGQICRQEAIDHAADINGSTPLPVNADLENGFGDQLADVEATVRQSVEKGLAGCGIEDIQFPTQKPYEFEEAVMRIEAAVAAKKAACTDHNSTFTLTARADGVMTGAYDLDEALRRIKAFEQVGADVIYVPMPQSFDDLKTIVRSVNVPVNALCAGPFTKYSVADFGEIGVTRISLGSSLARAVHKIIYDAAQQMFVSGDMRSLSNSISGATIDEILAKGAANS</sequence>
<dbReference type="OrthoDB" id="9785398at2"/>
<dbReference type="GO" id="GO:0016829">
    <property type="term" value="F:lyase activity"/>
    <property type="evidence" value="ECO:0007669"/>
    <property type="project" value="UniProtKB-KW"/>
</dbReference>
<evidence type="ECO:0000313" key="2">
    <source>
        <dbReference type="Proteomes" id="UP000295391"/>
    </source>
</evidence>
<dbReference type="SUPFAM" id="SSF51621">
    <property type="entry name" value="Phosphoenolpyruvate/pyruvate domain"/>
    <property type="match status" value="1"/>
</dbReference>
<name>A0A4R6VNG8_9HYPH</name>
<accession>A0A4R6VNG8</accession>
<gene>
    <name evidence="1" type="ORF">ATL17_1754</name>
</gene>
<reference evidence="1 2" key="1">
    <citation type="submission" date="2019-03" db="EMBL/GenBank/DDBJ databases">
        <title>Genomic Encyclopedia of Type Strains, Phase III (KMG-III): the genomes of soil and plant-associated and newly described type strains.</title>
        <authorList>
            <person name="Whitman W."/>
        </authorList>
    </citation>
    <scope>NUCLEOTIDE SEQUENCE [LARGE SCALE GENOMIC DNA]</scope>
    <source>
        <strain evidence="1 2">CGMCC 1.7002</strain>
    </source>
</reference>